<dbReference type="HOGENOM" id="CLU_087328_0_0_1"/>
<dbReference type="OMA" id="QFDPRRN"/>
<sequence length="221" mass="23307">MGVSASKTAKAAGSAARKYPTRAPPGTTTRAAAPPPPPPATTTTSSPLASTIQQAPSHAATGPIVHTSVPALEVKNEAITQDARDPGLAARLTSLGPVQPNPHFSPTSTSQFDPRRNTAPQLPSDTMMQAPPPSAFPDARNNPVLRVLEARRRIADEAEEELGNVGRRSFKGRVYLDAGLVQLALMRRAKGEPEARIEEALGIRKGRLGVLSRGVFAPVHE</sequence>
<dbReference type="Proteomes" id="UP000002668">
    <property type="component" value="Genome"/>
</dbReference>
<feature type="domain" description="Helix-turn-helix" evidence="2">
    <location>
        <begin position="175"/>
        <end position="217"/>
    </location>
</feature>
<evidence type="ECO:0000313" key="3">
    <source>
        <dbReference type="EMBL" id="CBX95182.1"/>
    </source>
</evidence>
<evidence type="ECO:0000256" key="1">
    <source>
        <dbReference type="SAM" id="MobiDB-lite"/>
    </source>
</evidence>
<proteinExistence type="predicted"/>
<dbReference type="OrthoDB" id="4085451at2759"/>
<feature type="region of interest" description="Disordered" evidence="1">
    <location>
        <begin position="1"/>
        <end position="64"/>
    </location>
</feature>
<dbReference type="GeneID" id="13287860"/>
<feature type="region of interest" description="Disordered" evidence="1">
    <location>
        <begin position="92"/>
        <end position="142"/>
    </location>
</feature>
<feature type="compositionally biased region" description="Polar residues" evidence="1">
    <location>
        <begin position="102"/>
        <end position="127"/>
    </location>
</feature>
<dbReference type="VEuPathDB" id="FungiDB:LEMA_P115970.1"/>
<keyword evidence="4" id="KW-1185">Reference proteome</keyword>
<dbReference type="AlphaFoldDB" id="E4ZUV3"/>
<evidence type="ECO:0000259" key="2">
    <source>
        <dbReference type="Pfam" id="PF22943"/>
    </source>
</evidence>
<feature type="compositionally biased region" description="Low complexity" evidence="1">
    <location>
        <begin position="41"/>
        <end position="51"/>
    </location>
</feature>
<dbReference type="STRING" id="985895.E4ZUV3"/>
<dbReference type="InterPro" id="IPR054448">
    <property type="entry name" value="HTH_put_ascomycetes"/>
</dbReference>
<organism evidence="4">
    <name type="scientific">Leptosphaeria maculans (strain JN3 / isolate v23.1.3 / race Av1-4-5-6-7-8)</name>
    <name type="common">Blackleg fungus</name>
    <name type="synonym">Phoma lingam</name>
    <dbReference type="NCBI Taxonomy" id="985895"/>
    <lineage>
        <taxon>Eukaryota</taxon>
        <taxon>Fungi</taxon>
        <taxon>Dikarya</taxon>
        <taxon>Ascomycota</taxon>
        <taxon>Pezizomycotina</taxon>
        <taxon>Dothideomycetes</taxon>
        <taxon>Pleosporomycetidae</taxon>
        <taxon>Pleosporales</taxon>
        <taxon>Pleosporineae</taxon>
        <taxon>Leptosphaeriaceae</taxon>
        <taxon>Plenodomus</taxon>
        <taxon>Plenodomus lingam/Leptosphaeria maculans species complex</taxon>
    </lineage>
</organism>
<name>E4ZUV3_LEPMJ</name>
<dbReference type="EMBL" id="FP929126">
    <property type="protein sequence ID" value="CBX95182.1"/>
    <property type="molecule type" value="Genomic_DNA"/>
</dbReference>
<dbReference type="Pfam" id="PF22943">
    <property type="entry name" value="HTH_68"/>
    <property type="match status" value="1"/>
</dbReference>
<evidence type="ECO:0000313" key="4">
    <source>
        <dbReference type="Proteomes" id="UP000002668"/>
    </source>
</evidence>
<reference evidence="4" key="1">
    <citation type="journal article" date="2011" name="Nat. Commun.">
        <title>Effector diversification within compartments of the Leptosphaeria maculans genome affected by Repeat-Induced Point mutations.</title>
        <authorList>
            <person name="Rouxel T."/>
            <person name="Grandaubert J."/>
            <person name="Hane J.K."/>
            <person name="Hoede C."/>
            <person name="van de Wouw A.P."/>
            <person name="Couloux A."/>
            <person name="Dominguez V."/>
            <person name="Anthouard V."/>
            <person name="Bally P."/>
            <person name="Bourras S."/>
            <person name="Cozijnsen A.J."/>
            <person name="Ciuffetti L.M."/>
            <person name="Degrave A."/>
            <person name="Dilmaghani A."/>
            <person name="Duret L."/>
            <person name="Fudal I."/>
            <person name="Goodwin S.B."/>
            <person name="Gout L."/>
            <person name="Glaser N."/>
            <person name="Linglin J."/>
            <person name="Kema G.H.J."/>
            <person name="Lapalu N."/>
            <person name="Lawrence C.B."/>
            <person name="May K."/>
            <person name="Meyer M."/>
            <person name="Ollivier B."/>
            <person name="Poulain J."/>
            <person name="Schoch C.L."/>
            <person name="Simon A."/>
            <person name="Spatafora J.W."/>
            <person name="Stachowiak A."/>
            <person name="Turgeon B.G."/>
            <person name="Tyler B.M."/>
            <person name="Vincent D."/>
            <person name="Weissenbach J."/>
            <person name="Amselem J."/>
            <person name="Quesneville H."/>
            <person name="Oliver R.P."/>
            <person name="Wincker P."/>
            <person name="Balesdent M.-H."/>
            <person name="Howlett B.J."/>
        </authorList>
    </citation>
    <scope>NUCLEOTIDE SEQUENCE [LARGE SCALE GENOMIC DNA]</scope>
    <source>
        <strain evidence="4">JN3 / isolate v23.1.3 / race Av1-4-5-6-7-8</strain>
    </source>
</reference>
<accession>E4ZUV3</accession>
<protein>
    <recommendedName>
        <fullName evidence="2">Helix-turn-helix domain-containing protein</fullName>
    </recommendedName>
</protein>
<dbReference type="InParanoid" id="E4ZUV3"/>
<dbReference type="eggNOG" id="ENOG502SEWH">
    <property type="taxonomic scope" value="Eukaryota"/>
</dbReference>
<feature type="compositionally biased region" description="Low complexity" evidence="1">
    <location>
        <begin position="1"/>
        <end position="18"/>
    </location>
</feature>
<gene>
    <name evidence="3" type="ORF">LEMA_P115970.1</name>
</gene>